<feature type="region of interest" description="Disordered" evidence="5">
    <location>
        <begin position="670"/>
        <end position="754"/>
    </location>
</feature>
<dbReference type="PROSITE" id="PS50082">
    <property type="entry name" value="WD_REPEATS_2"/>
    <property type="match status" value="4"/>
</dbReference>
<dbReference type="AlphaFoldDB" id="A0A1X0RHG5"/>
<dbReference type="InterPro" id="IPR001680">
    <property type="entry name" value="WD40_rpt"/>
</dbReference>
<dbReference type="OrthoDB" id="2421129at2759"/>
<sequence length="838" mass="91697">MKAATRRKVSYVVKLRTDEQTHCLGVNSLALDASRCDIKDDTAEGGVLYSAGRDGVVASWDLNIRFKRQLNTEEAWLVDKQLQAFSQIHTDWVNDIVLCQEGTCVVSASSDRTIKAWRPYSENSKAVHTIGTHTDYAKCLTYASQPGWVASGGLDKKINIWDISQSKAVVSIDAGPSNHYADGASESSTLHSSASKCSIYALAANAPGTVIASGSPEKVIRLWDPRSGKRIGKLTGHTDNIRALLVSQDGNYVLSGSSDATIKLWSVHARRCLATYETHPDSVWSLFSDHPDLRTFYSGSRDGLVTRTEISGRALSESENECIGLFKENSGVVKIAALQDTYVWTATSSSSINRWLSVPSSKKRQMLPRSNFNPEVPAKAMIKLPPAKDTFSASIRDSYIASDQLTMYAGSVLSIPISYHEDEDNQDTLVPLRSEPDSVIRGGSGIVSHLMLQNRIHVLTKDTNGETITVQLHEANCFDCELYADEIELPKDYEVREDQRLNLGKWILANLFAKYIKKEVEYQQNGDTRFIDEQIEKTESVKSKTQQPLSEQPLPQQRPGPLEQVPSAPSMTMPPVETEEPKPPLAAMTTHAEQSPYVPTSPQAAQFAGPFTAPVTSSPQPDYFSGNHHTHLRRESAVQLPPPAALPSSPTSPTASTFMNRLKNLSVKAKLSRVPTNEERPLFDTPQPNNTISSNSPSVVPSATATTTVAPATPTTTAEEDSSSKPNEEVSTPKLKEIEESRSETYTPVSLDDFPPLDIPESTTIIIAEESAEASTGMDLYRGTVGSTGEDADIIIDAAPTWLLSYLLYNKIPTKETIKLTFVLRPANGTKLEELPGG</sequence>
<reference evidence="6" key="1">
    <citation type="journal article" date="2016" name="Proc. Natl. Acad. Sci. U.S.A.">
        <title>Lipid metabolic changes in an early divergent fungus govern the establishment of a mutualistic symbiosis with endobacteria.</title>
        <authorList>
            <person name="Lastovetsky O.A."/>
            <person name="Gaspar M.L."/>
            <person name="Mondo S.J."/>
            <person name="LaButti K.M."/>
            <person name="Sandor L."/>
            <person name="Grigoriev I.V."/>
            <person name="Henry S.A."/>
            <person name="Pawlowska T.E."/>
        </authorList>
    </citation>
    <scope>NUCLEOTIDE SEQUENCE [LARGE SCALE GENOMIC DNA]</scope>
    <source>
        <strain evidence="6">ATCC 52814</strain>
    </source>
</reference>
<protein>
    <submittedName>
        <fullName evidence="6">WD40 repeat-like protein</fullName>
    </submittedName>
</protein>
<dbReference type="PROSITE" id="PS00678">
    <property type="entry name" value="WD_REPEATS_1"/>
    <property type="match status" value="1"/>
</dbReference>
<feature type="compositionally biased region" description="Low complexity" evidence="5">
    <location>
        <begin position="546"/>
        <end position="559"/>
    </location>
</feature>
<dbReference type="PANTHER" id="PTHR19862">
    <property type="entry name" value="WD REPEAT-CONTAINING PROTEIN 48"/>
    <property type="match status" value="1"/>
</dbReference>
<dbReference type="EMBL" id="KV921858">
    <property type="protein sequence ID" value="ORE11298.1"/>
    <property type="molecule type" value="Genomic_DNA"/>
</dbReference>
<proteinExistence type="inferred from homology"/>
<dbReference type="CDD" id="cd00200">
    <property type="entry name" value="WD40"/>
    <property type="match status" value="1"/>
</dbReference>
<evidence type="ECO:0000256" key="2">
    <source>
        <dbReference type="ARBA" id="ARBA00022574"/>
    </source>
</evidence>
<feature type="compositionally biased region" description="Low complexity" evidence="5">
    <location>
        <begin position="696"/>
        <end position="717"/>
    </location>
</feature>
<dbReference type="InterPro" id="IPR036322">
    <property type="entry name" value="WD40_repeat_dom_sf"/>
</dbReference>
<dbReference type="GO" id="GO:0000724">
    <property type="term" value="P:double-strand break repair via homologous recombination"/>
    <property type="evidence" value="ECO:0007669"/>
    <property type="project" value="TreeGrafter"/>
</dbReference>
<dbReference type="Proteomes" id="UP000242414">
    <property type="component" value="Unassembled WGS sequence"/>
</dbReference>
<feature type="repeat" description="WD" evidence="4">
    <location>
        <begin position="130"/>
        <end position="171"/>
    </location>
</feature>
<dbReference type="InterPro" id="IPR015943">
    <property type="entry name" value="WD40/YVTN_repeat-like_dom_sf"/>
</dbReference>
<dbReference type="InterPro" id="IPR021772">
    <property type="entry name" value="WDR48/Bun107"/>
</dbReference>
<name>A0A1X0RHG5_RHIZD</name>
<evidence type="ECO:0000256" key="1">
    <source>
        <dbReference type="ARBA" id="ARBA00006917"/>
    </source>
</evidence>
<dbReference type="InterPro" id="IPR051246">
    <property type="entry name" value="WDR48"/>
</dbReference>
<evidence type="ECO:0000256" key="3">
    <source>
        <dbReference type="ARBA" id="ARBA00022737"/>
    </source>
</evidence>
<feature type="compositionally biased region" description="Polar residues" evidence="5">
    <location>
        <begin position="686"/>
        <end position="695"/>
    </location>
</feature>
<gene>
    <name evidence="6" type="ORF">BCV72DRAFT_247038</name>
</gene>
<dbReference type="VEuPathDB" id="FungiDB:BCV72DRAFT_247038"/>
<dbReference type="InterPro" id="IPR019775">
    <property type="entry name" value="WD40_repeat_CS"/>
</dbReference>
<dbReference type="SUPFAM" id="SSF50978">
    <property type="entry name" value="WD40 repeat-like"/>
    <property type="match status" value="1"/>
</dbReference>
<feature type="repeat" description="WD" evidence="4">
    <location>
        <begin position="234"/>
        <end position="275"/>
    </location>
</feature>
<dbReference type="Pfam" id="PF00400">
    <property type="entry name" value="WD40"/>
    <property type="match status" value="5"/>
</dbReference>
<dbReference type="SMART" id="SM00320">
    <property type="entry name" value="WD40"/>
    <property type="match status" value="7"/>
</dbReference>
<evidence type="ECO:0000313" key="6">
    <source>
        <dbReference type="EMBL" id="ORE11298.1"/>
    </source>
</evidence>
<dbReference type="PROSITE" id="PS50294">
    <property type="entry name" value="WD_REPEATS_REGION"/>
    <property type="match status" value="2"/>
</dbReference>
<dbReference type="GO" id="GO:0043130">
    <property type="term" value="F:ubiquitin binding"/>
    <property type="evidence" value="ECO:0007669"/>
    <property type="project" value="TreeGrafter"/>
</dbReference>
<accession>A0A1X0RHG5</accession>
<dbReference type="Pfam" id="PF11816">
    <property type="entry name" value="DUF3337"/>
    <property type="match status" value="1"/>
</dbReference>
<feature type="compositionally biased region" description="Basic and acidic residues" evidence="5">
    <location>
        <begin position="734"/>
        <end position="743"/>
    </location>
</feature>
<comment type="similarity">
    <text evidence="1">Belongs to the WD repeat WDR48 family.</text>
</comment>
<evidence type="ECO:0000256" key="4">
    <source>
        <dbReference type="PROSITE-ProRule" id="PRU00221"/>
    </source>
</evidence>
<keyword evidence="2 4" id="KW-0853">WD repeat</keyword>
<organism evidence="6">
    <name type="scientific">Rhizopus microsporus var. microsporus</name>
    <dbReference type="NCBI Taxonomy" id="86635"/>
    <lineage>
        <taxon>Eukaryota</taxon>
        <taxon>Fungi</taxon>
        <taxon>Fungi incertae sedis</taxon>
        <taxon>Mucoromycota</taxon>
        <taxon>Mucoromycotina</taxon>
        <taxon>Mucoromycetes</taxon>
        <taxon>Mucorales</taxon>
        <taxon>Mucorineae</taxon>
        <taxon>Rhizopodaceae</taxon>
        <taxon>Rhizopus</taxon>
    </lineage>
</organism>
<evidence type="ECO:0000256" key="5">
    <source>
        <dbReference type="SAM" id="MobiDB-lite"/>
    </source>
</evidence>
<feature type="repeat" description="WD" evidence="4">
    <location>
        <begin position="192"/>
        <end position="233"/>
    </location>
</feature>
<dbReference type="InterPro" id="IPR020472">
    <property type="entry name" value="WD40_PAC1"/>
</dbReference>
<feature type="region of interest" description="Disordered" evidence="5">
    <location>
        <begin position="538"/>
        <end position="583"/>
    </location>
</feature>
<keyword evidence="3" id="KW-0677">Repeat</keyword>
<feature type="repeat" description="WD" evidence="4">
    <location>
        <begin position="86"/>
        <end position="117"/>
    </location>
</feature>
<dbReference type="Gene3D" id="2.130.10.10">
    <property type="entry name" value="YVTN repeat-like/Quinoprotein amine dehydrogenase"/>
    <property type="match status" value="2"/>
</dbReference>
<dbReference type="PRINTS" id="PR00320">
    <property type="entry name" value="GPROTEINBRPT"/>
</dbReference>
<dbReference type="PANTHER" id="PTHR19862:SF14">
    <property type="entry name" value="WD REPEAT-CONTAINING PROTEIN 48"/>
    <property type="match status" value="1"/>
</dbReference>